<dbReference type="AlphaFoldDB" id="A0A3E1K7V4"/>
<dbReference type="EMBL" id="QUZK01000037">
    <property type="protein sequence ID" value="RFF30140.1"/>
    <property type="molecule type" value="Genomic_DNA"/>
</dbReference>
<keyword evidence="4" id="KW-1185">Reference proteome</keyword>
<evidence type="ECO:0000313" key="3">
    <source>
        <dbReference type="EMBL" id="RFF30140.1"/>
    </source>
</evidence>
<gene>
    <name evidence="3" type="ORF">DZC52_08655</name>
</gene>
<dbReference type="InterPro" id="IPR050902">
    <property type="entry name" value="ABC_Transporter_SBP"/>
</dbReference>
<dbReference type="InterPro" id="IPR054828">
    <property type="entry name" value="Vit_B12_bind_prot"/>
</dbReference>
<dbReference type="PROSITE" id="PS50983">
    <property type="entry name" value="FE_B12_PBP"/>
    <property type="match status" value="1"/>
</dbReference>
<organism evidence="3 4">
    <name type="scientific">Wenzhouxiangella sediminis</name>
    <dbReference type="NCBI Taxonomy" id="1792836"/>
    <lineage>
        <taxon>Bacteria</taxon>
        <taxon>Pseudomonadati</taxon>
        <taxon>Pseudomonadota</taxon>
        <taxon>Gammaproteobacteria</taxon>
        <taxon>Chromatiales</taxon>
        <taxon>Wenzhouxiangellaceae</taxon>
        <taxon>Wenzhouxiangella</taxon>
    </lineage>
</organism>
<proteinExistence type="predicted"/>
<dbReference type="Pfam" id="PF01497">
    <property type="entry name" value="Peripla_BP_2"/>
    <property type="match status" value="1"/>
</dbReference>
<dbReference type="InterPro" id="IPR002491">
    <property type="entry name" value="ABC_transptr_periplasmic_BD"/>
</dbReference>
<dbReference type="PANTHER" id="PTHR30535">
    <property type="entry name" value="VITAMIN B12-BINDING PROTEIN"/>
    <property type="match status" value="1"/>
</dbReference>
<name>A0A3E1K7V4_9GAMM</name>
<reference evidence="3 4" key="1">
    <citation type="submission" date="2018-08" db="EMBL/GenBank/DDBJ databases">
        <title>Wenzhouxiangella salilacus sp. nov., a novel bacterium isolated from a saline lake in Xinjiang Province, China.</title>
        <authorList>
            <person name="Han S."/>
        </authorList>
    </citation>
    <scope>NUCLEOTIDE SEQUENCE [LARGE SCALE GENOMIC DNA]</scope>
    <source>
        <strain evidence="3 4">XDB06</strain>
    </source>
</reference>
<evidence type="ECO:0000259" key="2">
    <source>
        <dbReference type="PROSITE" id="PS50983"/>
    </source>
</evidence>
<dbReference type="NCBIfam" id="NF038402">
    <property type="entry name" value="TroA_like"/>
    <property type="match status" value="1"/>
</dbReference>
<sequence>MRIRSSVLRFRVSGFIGKVPDQVRDGASRQFQGWALAMCALLLAMLPLARAGEPAGEKLRVVSLAPHLTELAYSAGAGDRLVGVVAYSDWPEAANALPRIGDAFRFDLETILGLDADLALAWTGGTPEAVAARLESLGIEVLWVETRSLSDIGDALERIGRRLGTEERAQEAAESYRRELRALRERHREDGEVSIFYQVSARPLFTLGRPHVITEVFEACGTRNAFEDLDVEAAAIDREAVISRAPDLIIAGINDPDTDPLSTWRDTRMVREGRTRLESVDPERLVRPTPRIVDGIRFVCRLVEETAVREPAARTGE</sequence>
<feature type="domain" description="Fe/B12 periplasmic-binding" evidence="2">
    <location>
        <begin position="60"/>
        <end position="307"/>
    </location>
</feature>
<comment type="caution">
    <text evidence="3">The sequence shown here is derived from an EMBL/GenBank/DDBJ whole genome shotgun (WGS) entry which is preliminary data.</text>
</comment>
<keyword evidence="1" id="KW-0732">Signal</keyword>
<dbReference type="SUPFAM" id="SSF53807">
    <property type="entry name" value="Helical backbone' metal receptor"/>
    <property type="match status" value="1"/>
</dbReference>
<dbReference type="CDD" id="cd01144">
    <property type="entry name" value="BtuF"/>
    <property type="match status" value="1"/>
</dbReference>
<accession>A0A3E1K7V4</accession>
<dbReference type="PANTHER" id="PTHR30535:SF34">
    <property type="entry name" value="MOLYBDATE-BINDING PROTEIN MOLA"/>
    <property type="match status" value="1"/>
</dbReference>
<evidence type="ECO:0000256" key="1">
    <source>
        <dbReference type="ARBA" id="ARBA00022729"/>
    </source>
</evidence>
<dbReference type="Gene3D" id="3.40.50.1980">
    <property type="entry name" value="Nitrogenase molybdenum iron protein domain"/>
    <property type="match status" value="2"/>
</dbReference>
<evidence type="ECO:0000313" key="4">
    <source>
        <dbReference type="Proteomes" id="UP000260351"/>
    </source>
</evidence>
<dbReference type="Proteomes" id="UP000260351">
    <property type="component" value="Unassembled WGS sequence"/>
</dbReference>
<dbReference type="OrthoDB" id="6495095at2"/>
<protein>
    <submittedName>
        <fullName evidence="3">Cobalamin-binding protein</fullName>
    </submittedName>
</protein>